<evidence type="ECO:0000313" key="3">
    <source>
        <dbReference type="EMBL" id="KAH0565856.1"/>
    </source>
</evidence>
<dbReference type="Gene3D" id="3.30.2140.20">
    <property type="match status" value="1"/>
</dbReference>
<sequence length="300" mass="34206">MYSPDQLTKYLTHISFPVGEHAELSLSYLTELQKRHRAKVPFENLSLHYSKTHLLSLDPQDIYKKIVDRNMGGYCMEQNTFFGTVLQSLGFTLFFTGGRVSDAAAGLPGAGYTGWSHMVNIVTIDRQRYLVDVGFGADGPTHPLPLVHRHISRGISTQFLKLEYEKLQQHSDPSQRVWIYSHRASQDTPWTETYSFVEIEFFLTDYEVMNLSTMTSRQSFFTQVVLCVKTLLDGHGDTEGVLILFQNEVKARIGGEVSVMEKLQSEEQRIKALEKWFGILLTEEEKKGIRGLVTELKSKS</sequence>
<dbReference type="Proteomes" id="UP000750711">
    <property type="component" value="Unassembled WGS sequence"/>
</dbReference>
<proteinExistence type="inferred from homology"/>
<name>A0A9P8LI62_9PEZI</name>
<dbReference type="PRINTS" id="PR01543">
    <property type="entry name" value="ANATRNSFRASE"/>
</dbReference>
<reference evidence="3" key="1">
    <citation type="submission" date="2021-03" db="EMBL/GenBank/DDBJ databases">
        <title>Comparative genomics and phylogenomic investigation of the class Geoglossomycetes provide insights into ecological specialization and systematics.</title>
        <authorList>
            <person name="Melie T."/>
            <person name="Pirro S."/>
            <person name="Miller A.N."/>
            <person name="Quandt A."/>
        </authorList>
    </citation>
    <scope>NUCLEOTIDE SEQUENCE</scope>
    <source>
        <strain evidence="3">CAQ_001_2017</strain>
    </source>
</reference>
<evidence type="ECO:0000256" key="1">
    <source>
        <dbReference type="ARBA" id="ARBA00006547"/>
    </source>
</evidence>
<evidence type="ECO:0000256" key="2">
    <source>
        <dbReference type="RuleBase" id="RU003452"/>
    </source>
</evidence>
<dbReference type="PANTHER" id="PTHR11786">
    <property type="entry name" value="N-HYDROXYARYLAMINE O-ACETYLTRANSFERASE"/>
    <property type="match status" value="1"/>
</dbReference>
<gene>
    <name evidence="3" type="ORF">GP486_000753</name>
</gene>
<evidence type="ECO:0008006" key="5">
    <source>
        <dbReference type="Google" id="ProtNLM"/>
    </source>
</evidence>
<comment type="caution">
    <text evidence="3">The sequence shown here is derived from an EMBL/GenBank/DDBJ whole genome shotgun (WGS) entry which is preliminary data.</text>
</comment>
<organism evidence="3 4">
    <name type="scientific">Trichoglossum hirsutum</name>
    <dbReference type="NCBI Taxonomy" id="265104"/>
    <lineage>
        <taxon>Eukaryota</taxon>
        <taxon>Fungi</taxon>
        <taxon>Dikarya</taxon>
        <taxon>Ascomycota</taxon>
        <taxon>Pezizomycotina</taxon>
        <taxon>Geoglossomycetes</taxon>
        <taxon>Geoglossales</taxon>
        <taxon>Geoglossaceae</taxon>
        <taxon>Trichoglossum</taxon>
    </lineage>
</organism>
<evidence type="ECO:0000313" key="4">
    <source>
        <dbReference type="Proteomes" id="UP000750711"/>
    </source>
</evidence>
<protein>
    <recommendedName>
        <fullName evidence="5">Arylamine N-acetyltransferase</fullName>
    </recommendedName>
</protein>
<dbReference type="EMBL" id="JAGHQM010000055">
    <property type="protein sequence ID" value="KAH0565856.1"/>
    <property type="molecule type" value="Genomic_DNA"/>
</dbReference>
<dbReference type="PANTHER" id="PTHR11786:SF0">
    <property type="entry name" value="ARYLAMINE N-ACETYLTRANSFERASE 4-RELATED"/>
    <property type="match status" value="1"/>
</dbReference>
<comment type="similarity">
    <text evidence="1 2">Belongs to the arylamine N-acetyltransferase family.</text>
</comment>
<accession>A0A9P8LI62</accession>
<dbReference type="InterPro" id="IPR001447">
    <property type="entry name" value="Arylamine_N-AcTrfase"/>
</dbReference>
<dbReference type="SUPFAM" id="SSF54001">
    <property type="entry name" value="Cysteine proteinases"/>
    <property type="match status" value="1"/>
</dbReference>
<keyword evidence="2" id="KW-0808">Transferase</keyword>
<keyword evidence="2" id="KW-0012">Acyltransferase</keyword>
<dbReference type="InterPro" id="IPR038765">
    <property type="entry name" value="Papain-like_cys_pep_sf"/>
</dbReference>
<dbReference type="Pfam" id="PF00797">
    <property type="entry name" value="Acetyltransf_2"/>
    <property type="match status" value="1"/>
</dbReference>
<dbReference type="InterPro" id="IPR053710">
    <property type="entry name" value="Arylamine_NAT_domain_sf"/>
</dbReference>
<dbReference type="AlphaFoldDB" id="A0A9P8LI62"/>
<keyword evidence="4" id="KW-1185">Reference proteome</keyword>
<dbReference type="GO" id="GO:0016407">
    <property type="term" value="F:acetyltransferase activity"/>
    <property type="evidence" value="ECO:0007669"/>
    <property type="project" value="InterPro"/>
</dbReference>